<dbReference type="Proteomes" id="UP000280307">
    <property type="component" value="Unassembled WGS sequence"/>
</dbReference>
<organism evidence="1 2">
    <name type="scientific">Candidatus Viridilinea halotolerans</name>
    <dbReference type="NCBI Taxonomy" id="2491704"/>
    <lineage>
        <taxon>Bacteria</taxon>
        <taxon>Bacillati</taxon>
        <taxon>Chloroflexota</taxon>
        <taxon>Chloroflexia</taxon>
        <taxon>Chloroflexales</taxon>
        <taxon>Chloroflexineae</taxon>
        <taxon>Oscillochloridaceae</taxon>
        <taxon>Candidatus Viridilinea</taxon>
    </lineage>
</organism>
<dbReference type="EMBL" id="RSAS01000525">
    <property type="protein sequence ID" value="RRR70408.1"/>
    <property type="molecule type" value="Genomic_DNA"/>
</dbReference>
<protein>
    <submittedName>
        <fullName evidence="1">Uncharacterized protein</fullName>
    </submittedName>
</protein>
<comment type="caution">
    <text evidence="1">The sequence shown here is derived from an EMBL/GenBank/DDBJ whole genome shotgun (WGS) entry which is preliminary data.</text>
</comment>
<name>A0A426TXH6_9CHLR</name>
<sequence>MRRRDDEWIIPLSPDDPLHAEMLSYLQAIRIRGRYSPVRRILARWAANGYLLEMGRVPGGMPPDADEIMRALATMGLLADHATADAVADALGSMTRHAAPARTASGDLAQVREEIAALEASAAAIDFE</sequence>
<proteinExistence type="predicted"/>
<evidence type="ECO:0000313" key="1">
    <source>
        <dbReference type="EMBL" id="RRR70408.1"/>
    </source>
</evidence>
<reference evidence="1 2" key="1">
    <citation type="submission" date="2018-12" db="EMBL/GenBank/DDBJ databases">
        <title>Genome Sequence of Candidatus Viridilinea halotolerans isolated from saline sulfide-rich spring.</title>
        <authorList>
            <person name="Grouzdev D.S."/>
            <person name="Burganskaya E.I."/>
            <person name="Krutkina M.S."/>
            <person name="Sukhacheva M.V."/>
            <person name="Gorlenko V.M."/>
        </authorList>
    </citation>
    <scope>NUCLEOTIDE SEQUENCE [LARGE SCALE GENOMIC DNA]</scope>
    <source>
        <strain evidence="1">Chok-6</strain>
    </source>
</reference>
<gene>
    <name evidence="1" type="ORF">EI684_13375</name>
</gene>
<evidence type="ECO:0000313" key="2">
    <source>
        <dbReference type="Proteomes" id="UP000280307"/>
    </source>
</evidence>
<dbReference type="AlphaFoldDB" id="A0A426TXH6"/>
<accession>A0A426TXH6</accession>